<dbReference type="GO" id="GO:0007229">
    <property type="term" value="P:integrin-mediated signaling pathway"/>
    <property type="evidence" value="ECO:0007669"/>
    <property type="project" value="TreeGrafter"/>
</dbReference>
<reference evidence="3" key="3">
    <citation type="submission" date="2025-09" db="UniProtKB">
        <authorList>
            <consortium name="Ensembl"/>
        </authorList>
    </citation>
    <scope>IDENTIFICATION</scope>
</reference>
<reference evidence="3" key="1">
    <citation type="submission" date="2020-03" db="EMBL/GenBank/DDBJ databases">
        <title>Melopsittacus undulatus (budgerigar) genome, bMelUnd1, maternal haplotype with Z.</title>
        <authorList>
            <person name="Gedman G."/>
            <person name="Mountcastle J."/>
            <person name="Haase B."/>
            <person name="Formenti G."/>
            <person name="Wright T."/>
            <person name="Apodaca J."/>
            <person name="Pelan S."/>
            <person name="Chow W."/>
            <person name="Rhie A."/>
            <person name="Howe K."/>
            <person name="Fedrigo O."/>
            <person name="Jarvis E.D."/>
        </authorList>
    </citation>
    <scope>NUCLEOTIDE SEQUENCE [LARGE SCALE GENOMIC DNA]</scope>
</reference>
<dbReference type="GO" id="GO:0033627">
    <property type="term" value="P:cell adhesion mediated by integrin"/>
    <property type="evidence" value="ECO:0007669"/>
    <property type="project" value="TreeGrafter"/>
</dbReference>
<proteinExistence type="predicted"/>
<organism evidence="3 4">
    <name type="scientific">Melopsittacus undulatus</name>
    <name type="common">Budgerigar</name>
    <name type="synonym">Psittacus undulatus</name>
    <dbReference type="NCBI Taxonomy" id="13146"/>
    <lineage>
        <taxon>Eukaryota</taxon>
        <taxon>Metazoa</taxon>
        <taxon>Chordata</taxon>
        <taxon>Craniata</taxon>
        <taxon>Vertebrata</taxon>
        <taxon>Euteleostomi</taxon>
        <taxon>Archelosauria</taxon>
        <taxon>Archosauria</taxon>
        <taxon>Dinosauria</taxon>
        <taxon>Saurischia</taxon>
        <taxon>Theropoda</taxon>
        <taxon>Coelurosauria</taxon>
        <taxon>Aves</taxon>
        <taxon>Neognathae</taxon>
        <taxon>Neoaves</taxon>
        <taxon>Telluraves</taxon>
        <taxon>Australaves</taxon>
        <taxon>Psittaciformes</taxon>
        <taxon>Psittaculidae</taxon>
        <taxon>Melopsittacus</taxon>
    </lineage>
</organism>
<keyword evidence="2" id="KW-0732">Signal</keyword>
<dbReference type="PROSITE" id="PS51470">
    <property type="entry name" value="FG_GAP"/>
    <property type="match status" value="1"/>
</dbReference>
<dbReference type="SUPFAM" id="SSF53300">
    <property type="entry name" value="vWA-like"/>
    <property type="match status" value="1"/>
</dbReference>
<dbReference type="InterPro" id="IPR036465">
    <property type="entry name" value="vWFA_dom_sf"/>
</dbReference>
<dbReference type="PANTHER" id="PTHR23220">
    <property type="entry name" value="INTEGRIN ALPHA"/>
    <property type="match status" value="1"/>
</dbReference>
<feature type="region of interest" description="Disordered" evidence="1">
    <location>
        <begin position="493"/>
        <end position="516"/>
    </location>
</feature>
<protein>
    <submittedName>
        <fullName evidence="3">Uncharacterized protein</fullName>
    </submittedName>
</protein>
<dbReference type="AlphaFoldDB" id="A0A8V5GWB9"/>
<name>A0A8V5GWB9_MELUD</name>
<evidence type="ECO:0000256" key="2">
    <source>
        <dbReference type="SAM" id="SignalP"/>
    </source>
</evidence>
<feature type="signal peptide" evidence="2">
    <location>
        <begin position="1"/>
        <end position="33"/>
    </location>
</feature>
<dbReference type="InterPro" id="IPR028994">
    <property type="entry name" value="Integrin_alpha_N"/>
</dbReference>
<dbReference type="Gene3D" id="3.40.50.410">
    <property type="entry name" value="von Willebrand factor, type A domain"/>
    <property type="match status" value="1"/>
</dbReference>
<accession>A0A8V5GWB9</accession>
<evidence type="ECO:0000256" key="1">
    <source>
        <dbReference type="SAM" id="MobiDB-lite"/>
    </source>
</evidence>
<keyword evidence="4" id="KW-1185">Reference proteome</keyword>
<dbReference type="InterPro" id="IPR002035">
    <property type="entry name" value="VWF_A"/>
</dbReference>
<dbReference type="GO" id="GO:0005178">
    <property type="term" value="F:integrin binding"/>
    <property type="evidence" value="ECO:0007669"/>
    <property type="project" value="TreeGrafter"/>
</dbReference>
<dbReference type="InterPro" id="IPR013519">
    <property type="entry name" value="Int_alpha_beta-p"/>
</dbReference>
<dbReference type="PRINTS" id="PR00453">
    <property type="entry name" value="VWFADOMAIN"/>
</dbReference>
<feature type="chain" id="PRO_5043647172" evidence="2">
    <location>
        <begin position="34"/>
        <end position="529"/>
    </location>
</feature>
<dbReference type="SUPFAM" id="SSF69318">
    <property type="entry name" value="Integrin alpha N-terminal domain"/>
    <property type="match status" value="1"/>
</dbReference>
<dbReference type="GO" id="GO:0007160">
    <property type="term" value="P:cell-matrix adhesion"/>
    <property type="evidence" value="ECO:0007669"/>
    <property type="project" value="TreeGrafter"/>
</dbReference>
<reference evidence="3" key="2">
    <citation type="submission" date="2025-08" db="UniProtKB">
        <authorList>
            <consortium name="Ensembl"/>
        </authorList>
    </citation>
    <scope>IDENTIFICATION</scope>
</reference>
<dbReference type="Gene3D" id="2.130.10.130">
    <property type="entry name" value="Integrin alpha, N-terminal"/>
    <property type="match status" value="1"/>
</dbReference>
<dbReference type="Proteomes" id="UP000694405">
    <property type="component" value="Chromosome 23"/>
</dbReference>
<dbReference type="SMART" id="SM00327">
    <property type="entry name" value="VWA"/>
    <property type="match status" value="1"/>
</dbReference>
<evidence type="ECO:0000313" key="3">
    <source>
        <dbReference type="Ensembl" id="ENSMUNP00000025785.1"/>
    </source>
</evidence>
<sequence length="529" mass="56577">MCGSHWMWGQMCGSHRMWGWMCGSHWMWGWMCGSHWMWGRMCGSHGLWVPPHRLLVGAPAQGGGRGRLFQCHVERGGCQELELEGGNGNGINGINGIYGACGPGLTRSCDRNVLSSGLCVRLDPNLRLRQLLRPGHQSCLQGLVDLVFLFDGSGSMNQEQFGSIRDFMLEVMEQMQNSSIHFGAVQFSSSVQPQFTLAEFAAQPRPRELLWGLRQLGHLTDTFRAIAYVTNHIFTPAGGARPGARRVLVIITDGDATDEDQGSVQEAEQKHIIRYVIGVGNNFNSPDTRLYLSQFASQPSSEHVLVLDTFQKLRGLFHELQAKIYSIEGTTDHNRFHLELSSSGMSVTVGRRVTGAVGADNWAGGLVELEQDMRNETFVGNVPVPPLPHYPPGYSLTSLPVPGRSLLAAGAPRLGHVGAVVLFEAPPAGGGAWRALQTLRGGQVGSYFGASVCGLELGGGSAALLVGAPNHFDGRRGGRVRLYQWHEVRGGQWGGDRGGHRGGSTGGAGTGGGGGLGLGGLGGGAAPWG</sequence>
<dbReference type="PANTHER" id="PTHR23220:SF84">
    <property type="entry name" value="INTEGRIN ALPHA-L"/>
    <property type="match status" value="1"/>
</dbReference>
<evidence type="ECO:0000313" key="4">
    <source>
        <dbReference type="Proteomes" id="UP000694405"/>
    </source>
</evidence>
<dbReference type="Ensembl" id="ENSMUNT00000030968.1">
    <property type="protein sequence ID" value="ENSMUNP00000025785.1"/>
    <property type="gene ID" value="ENSMUNG00000021382.1"/>
</dbReference>
<dbReference type="SMART" id="SM00191">
    <property type="entry name" value="Int_alpha"/>
    <property type="match status" value="2"/>
</dbReference>
<dbReference type="PROSITE" id="PS50234">
    <property type="entry name" value="VWFA"/>
    <property type="match status" value="1"/>
</dbReference>
<dbReference type="GO" id="GO:0098609">
    <property type="term" value="P:cell-cell adhesion"/>
    <property type="evidence" value="ECO:0007669"/>
    <property type="project" value="TreeGrafter"/>
</dbReference>
<dbReference type="GO" id="GO:0009897">
    <property type="term" value="C:external side of plasma membrane"/>
    <property type="evidence" value="ECO:0007669"/>
    <property type="project" value="TreeGrafter"/>
</dbReference>
<dbReference type="Pfam" id="PF00092">
    <property type="entry name" value="VWA"/>
    <property type="match status" value="1"/>
</dbReference>
<dbReference type="GO" id="GO:0008305">
    <property type="term" value="C:integrin complex"/>
    <property type="evidence" value="ECO:0007669"/>
    <property type="project" value="TreeGrafter"/>
</dbReference>